<dbReference type="EMBL" id="BMEX01000024">
    <property type="protein sequence ID" value="GGA57352.1"/>
    <property type="molecule type" value="Genomic_DNA"/>
</dbReference>
<evidence type="ECO:0000313" key="2">
    <source>
        <dbReference type="Proteomes" id="UP000617979"/>
    </source>
</evidence>
<evidence type="ECO:0000313" key="1">
    <source>
        <dbReference type="EMBL" id="GGA57352.1"/>
    </source>
</evidence>
<proteinExistence type="predicted"/>
<keyword evidence="2" id="KW-1185">Reference proteome</keyword>
<dbReference type="Proteomes" id="UP000617979">
    <property type="component" value="Unassembled WGS sequence"/>
</dbReference>
<reference evidence="2" key="1">
    <citation type="journal article" date="2019" name="Int. J. Syst. Evol. Microbiol.">
        <title>The Global Catalogue of Microorganisms (GCM) 10K type strain sequencing project: providing services to taxonomists for standard genome sequencing and annotation.</title>
        <authorList>
            <consortium name="The Broad Institute Genomics Platform"/>
            <consortium name="The Broad Institute Genome Sequencing Center for Infectious Disease"/>
            <person name="Wu L."/>
            <person name="Ma J."/>
        </authorList>
    </citation>
    <scope>NUCLEOTIDE SEQUENCE [LARGE SCALE GENOMIC DNA]</scope>
    <source>
        <strain evidence="2">CGMCC 1.12404</strain>
    </source>
</reference>
<comment type="caution">
    <text evidence="1">The sequence shown here is derived from an EMBL/GenBank/DDBJ whole genome shotgun (WGS) entry which is preliminary data.</text>
</comment>
<protein>
    <submittedName>
        <fullName evidence="1">Uncharacterized protein</fullName>
    </submittedName>
</protein>
<accession>A0ABQ1H4D8</accession>
<sequence length="56" mass="6714">MIIRISIYESDYTPITIYRSPAKAEGTEEEVWAVFQRVRDQIEERDGLQKKRKKKL</sequence>
<gene>
    <name evidence="1" type="ORF">GCM10007416_33220</name>
</gene>
<name>A0ABQ1H4D8_9BACL</name>
<organism evidence="1 2">
    <name type="scientific">Kroppenstedtia guangzhouensis</name>
    <dbReference type="NCBI Taxonomy" id="1274356"/>
    <lineage>
        <taxon>Bacteria</taxon>
        <taxon>Bacillati</taxon>
        <taxon>Bacillota</taxon>
        <taxon>Bacilli</taxon>
        <taxon>Bacillales</taxon>
        <taxon>Thermoactinomycetaceae</taxon>
        <taxon>Kroppenstedtia</taxon>
    </lineage>
</organism>